<comment type="caution">
    <text evidence="2">The sequence shown here is derived from an EMBL/GenBank/DDBJ whole genome shotgun (WGS) entry which is preliminary data.</text>
</comment>
<dbReference type="PANTHER" id="PTHR41339">
    <property type="entry name" value="LIPL48"/>
    <property type="match status" value="1"/>
</dbReference>
<accession>A0A085ZIH8</accession>
<dbReference type="OrthoDB" id="1521716at2"/>
<keyword evidence="3" id="KW-1185">Reference proteome</keyword>
<evidence type="ECO:0000313" key="2">
    <source>
        <dbReference type="EMBL" id="KFF04242.1"/>
    </source>
</evidence>
<evidence type="ECO:0000256" key="1">
    <source>
        <dbReference type="SAM" id="SignalP"/>
    </source>
</evidence>
<dbReference type="AlphaFoldDB" id="A0A085ZIH8"/>
<sequence>MKTKAKLVIITLISTFFLQAQQQSKGIIGTNNWMNNWTNFKPAANEYNEATNIIAGTIEKDTKLLKRNTYQLVGVVYVTNNATLTIEPGTVIRGDDKTCGTLVITNGAKIVAEGIETDPIVFTSNKEKTERKPGDWGGIIILGKAPINTLGGLNTLPFDLEPLLNHYGGQDAEDNSGILKYIRIEYAGRKLSAQKELNGLSLAGVGRKTTVNNIQISFSNDDSFECYGGDLNMSNLISYRTTDDDFDFTQGAQINLSNSIAIRHPFSSDVSGSRCFEVDSYEKIANTDMSKKMTKINASNITLVNLEENNQGLVRESVYVKENTFFNLSNSVVSGFTPFVLLEGNITNAEANLSKITFKNMIVNNCVGEITSESASNDPSFKKWYSNSDFGIQYTKMKNVELFTTPNIKGNPDFRLNVNNTIAIGN</sequence>
<organism evidence="2 3">
    <name type="scientific">Flavobacterium reichenbachii</name>
    <dbReference type="NCBI Taxonomy" id="362418"/>
    <lineage>
        <taxon>Bacteria</taxon>
        <taxon>Pseudomonadati</taxon>
        <taxon>Bacteroidota</taxon>
        <taxon>Flavobacteriia</taxon>
        <taxon>Flavobacteriales</taxon>
        <taxon>Flavobacteriaceae</taxon>
        <taxon>Flavobacterium</taxon>
    </lineage>
</organism>
<dbReference type="Proteomes" id="UP000028715">
    <property type="component" value="Unassembled WGS sequence"/>
</dbReference>
<feature type="signal peptide" evidence="1">
    <location>
        <begin position="1"/>
        <end position="20"/>
    </location>
</feature>
<evidence type="ECO:0000313" key="3">
    <source>
        <dbReference type="Proteomes" id="UP000028715"/>
    </source>
</evidence>
<dbReference type="PANTHER" id="PTHR41339:SF1">
    <property type="entry name" value="SECRETED PROTEIN"/>
    <property type="match status" value="1"/>
</dbReference>
<gene>
    <name evidence="2" type="ORF">IW19_01300</name>
</gene>
<dbReference type="STRING" id="362418.IW19_01300"/>
<proteinExistence type="predicted"/>
<keyword evidence="1" id="KW-0732">Signal</keyword>
<protein>
    <recommendedName>
        <fullName evidence="4">T9SS C-terminal target domain-containing protein</fullName>
    </recommendedName>
</protein>
<dbReference type="EMBL" id="JPRL01000001">
    <property type="protein sequence ID" value="KFF04242.1"/>
    <property type="molecule type" value="Genomic_DNA"/>
</dbReference>
<reference evidence="2 3" key="1">
    <citation type="submission" date="2014-07" db="EMBL/GenBank/DDBJ databases">
        <title>Genome of Flavobacterium reichenbachii LMG 25512.</title>
        <authorList>
            <person name="Stropko S.J."/>
            <person name="Pipes S.E."/>
            <person name="Newman J.D."/>
        </authorList>
    </citation>
    <scope>NUCLEOTIDE SEQUENCE [LARGE SCALE GENOMIC DNA]</scope>
    <source>
        <strain evidence="2 3">LMG 25512</strain>
    </source>
</reference>
<dbReference type="RefSeq" id="WP_035687626.1">
    <property type="nucleotide sequence ID" value="NZ_JPRL01000001.1"/>
</dbReference>
<feature type="chain" id="PRO_5001801251" description="T9SS C-terminal target domain-containing protein" evidence="1">
    <location>
        <begin position="21"/>
        <end position="426"/>
    </location>
</feature>
<name>A0A085ZIH8_9FLAO</name>
<evidence type="ECO:0008006" key="4">
    <source>
        <dbReference type="Google" id="ProtNLM"/>
    </source>
</evidence>
<dbReference type="eggNOG" id="COG5492">
    <property type="taxonomic scope" value="Bacteria"/>
</dbReference>